<proteinExistence type="predicted"/>
<sequence length="352" mass="37709">MPPARRERVRRSARLKSNAPLDSRAMDDASTSRGPPKESSGPQLAIQWQSDRTLTDTLVNYLTTQAADCRVLFYSDGKKAMAAVDDHPSGSDKGQIYQNIAKLLFAGHPKYGAAYTINPKKFRNAVGNRIGRGKYKKLKATFSSTGAGVMPAEGTQAKNLLALSELPWYTELDAIWHSNPSMAAVTHSSKPGVDHAGALYSLVQSRGGAGPPTHFGNTSQWSPHAPTYPSPSSTAPSHYGQAYSPGPHIPHYTNTIETPHAGSSQFAPAPALTSAPAPLTPAPALTSAPAPLTPTYYSDLSPYNTRERTCIISRMIRASGPWAHDKNILDYDGWAGRQIIPDGGGWAHAGNI</sequence>
<dbReference type="Proteomes" id="UP000719766">
    <property type="component" value="Unassembled WGS sequence"/>
</dbReference>
<dbReference type="GeneID" id="64600512"/>
<accession>A0A9P7APR9</accession>
<dbReference type="EMBL" id="JABBWE010000034">
    <property type="protein sequence ID" value="KAG1792843.1"/>
    <property type="molecule type" value="Genomic_DNA"/>
</dbReference>
<dbReference type="AlphaFoldDB" id="A0A9P7APR9"/>
<reference evidence="2" key="1">
    <citation type="journal article" date="2020" name="New Phytol.">
        <title>Comparative genomics reveals dynamic genome evolution in host specialist ectomycorrhizal fungi.</title>
        <authorList>
            <person name="Lofgren L.A."/>
            <person name="Nguyen N.H."/>
            <person name="Vilgalys R."/>
            <person name="Ruytinx J."/>
            <person name="Liao H.L."/>
            <person name="Branco S."/>
            <person name="Kuo A."/>
            <person name="LaButti K."/>
            <person name="Lipzen A."/>
            <person name="Andreopoulos W."/>
            <person name="Pangilinan J."/>
            <person name="Riley R."/>
            <person name="Hundley H."/>
            <person name="Na H."/>
            <person name="Barry K."/>
            <person name="Grigoriev I.V."/>
            <person name="Stajich J.E."/>
            <person name="Kennedy P.G."/>
        </authorList>
    </citation>
    <scope>NUCLEOTIDE SEQUENCE</scope>
    <source>
        <strain evidence="2">S12</strain>
    </source>
</reference>
<name>A0A9P7APR9_9AGAM</name>
<dbReference type="RefSeq" id="XP_041159412.1">
    <property type="nucleotide sequence ID" value="XM_041306748.1"/>
</dbReference>
<gene>
    <name evidence="2" type="ORF">HD556DRAFT_1444237</name>
</gene>
<evidence type="ECO:0000313" key="2">
    <source>
        <dbReference type="EMBL" id="KAG1792843.1"/>
    </source>
</evidence>
<feature type="compositionally biased region" description="Low complexity" evidence="1">
    <location>
        <begin position="267"/>
        <end position="288"/>
    </location>
</feature>
<evidence type="ECO:0000313" key="3">
    <source>
        <dbReference type="Proteomes" id="UP000719766"/>
    </source>
</evidence>
<organism evidence="2 3">
    <name type="scientific">Suillus plorans</name>
    <dbReference type="NCBI Taxonomy" id="116603"/>
    <lineage>
        <taxon>Eukaryota</taxon>
        <taxon>Fungi</taxon>
        <taxon>Dikarya</taxon>
        <taxon>Basidiomycota</taxon>
        <taxon>Agaricomycotina</taxon>
        <taxon>Agaricomycetes</taxon>
        <taxon>Agaricomycetidae</taxon>
        <taxon>Boletales</taxon>
        <taxon>Suillineae</taxon>
        <taxon>Suillaceae</taxon>
        <taxon>Suillus</taxon>
    </lineage>
</organism>
<protein>
    <submittedName>
        <fullName evidence="2">Uncharacterized protein</fullName>
    </submittedName>
</protein>
<evidence type="ECO:0000256" key="1">
    <source>
        <dbReference type="SAM" id="MobiDB-lite"/>
    </source>
</evidence>
<feature type="region of interest" description="Disordered" evidence="1">
    <location>
        <begin position="1"/>
        <end position="44"/>
    </location>
</feature>
<feature type="compositionally biased region" description="Low complexity" evidence="1">
    <location>
        <begin position="222"/>
        <end position="239"/>
    </location>
</feature>
<comment type="caution">
    <text evidence="2">The sequence shown here is derived from an EMBL/GenBank/DDBJ whole genome shotgun (WGS) entry which is preliminary data.</text>
</comment>
<feature type="compositionally biased region" description="Polar residues" evidence="1">
    <location>
        <begin position="252"/>
        <end position="266"/>
    </location>
</feature>
<dbReference type="OrthoDB" id="2668326at2759"/>
<keyword evidence="3" id="KW-1185">Reference proteome</keyword>
<feature type="region of interest" description="Disordered" evidence="1">
    <location>
        <begin position="213"/>
        <end position="288"/>
    </location>
</feature>